<gene>
    <name evidence="2" type="ORF">Smic_70210</name>
</gene>
<name>A0A7J0D3B8_STRMI</name>
<protein>
    <submittedName>
        <fullName evidence="2">Uncharacterized protein</fullName>
    </submittedName>
</protein>
<feature type="region of interest" description="Disordered" evidence="1">
    <location>
        <begin position="318"/>
        <end position="349"/>
    </location>
</feature>
<reference evidence="2 3" key="1">
    <citation type="submission" date="2020-05" db="EMBL/GenBank/DDBJ databases">
        <title>Whole genome shotgun sequence of Streptomyces microflavus NBRC 13062.</title>
        <authorList>
            <person name="Komaki H."/>
            <person name="Tamura T."/>
        </authorList>
    </citation>
    <scope>NUCLEOTIDE SEQUENCE [LARGE SCALE GENOMIC DNA]</scope>
    <source>
        <strain evidence="2 3">NBRC 13062</strain>
    </source>
</reference>
<evidence type="ECO:0000256" key="1">
    <source>
        <dbReference type="SAM" id="MobiDB-lite"/>
    </source>
</evidence>
<feature type="compositionally biased region" description="Low complexity" evidence="1">
    <location>
        <begin position="36"/>
        <end position="51"/>
    </location>
</feature>
<sequence>MGGGGHLGLEPRGPPDPLPYGLRLPEGVGGGGGQRAGDQGAQRGQDVQRAGPAHGSPPGLREAGDGDRPGGGGESAGEVADDGDAVGAHLGGAEQDGVAGPVHGVAPGLVADDVHPLADRRLAGLPHELGRGDGGGGVVGDGEHQQFRPAALGPYPAHGLQQGVRVGDAPAFGGRRHLVGGRAEQPGLGHPGGRAGAGHQDVTAVRGDQREEERLVAGGRHDVLRPAVQAAPGPVGAGRLSQAAAAAGRLGTGAVRRGGQDRRQFGDDGQAGVGGGRPVADGPVVLVHSGLLRRHRPRPFRYGSGALSGPFIRRFGPGRPPNCAPGGRWSPAGRSPAHAPVAGPPGGSWAVEPVAGATW</sequence>
<organism evidence="2 3">
    <name type="scientific">Streptomyces microflavus</name>
    <name type="common">Streptomyces lipmanii</name>
    <dbReference type="NCBI Taxonomy" id="1919"/>
    <lineage>
        <taxon>Bacteria</taxon>
        <taxon>Bacillati</taxon>
        <taxon>Actinomycetota</taxon>
        <taxon>Actinomycetes</taxon>
        <taxon>Kitasatosporales</taxon>
        <taxon>Streptomycetaceae</taxon>
        <taxon>Streptomyces</taxon>
    </lineage>
</organism>
<evidence type="ECO:0000313" key="2">
    <source>
        <dbReference type="EMBL" id="GFN08465.1"/>
    </source>
</evidence>
<proteinExistence type="predicted"/>
<feature type="compositionally biased region" description="Low complexity" evidence="1">
    <location>
        <begin position="85"/>
        <end position="104"/>
    </location>
</feature>
<feature type="region of interest" description="Disordered" evidence="1">
    <location>
        <begin position="182"/>
        <end position="208"/>
    </location>
</feature>
<evidence type="ECO:0000313" key="3">
    <source>
        <dbReference type="Proteomes" id="UP000498740"/>
    </source>
</evidence>
<feature type="region of interest" description="Disordered" evidence="1">
    <location>
        <begin position="255"/>
        <end position="277"/>
    </location>
</feature>
<accession>A0A7J0D3B8</accession>
<feature type="region of interest" description="Disordered" evidence="1">
    <location>
        <begin position="1"/>
        <end position="104"/>
    </location>
</feature>
<dbReference type="Proteomes" id="UP000498740">
    <property type="component" value="Unassembled WGS sequence"/>
</dbReference>
<dbReference type="EMBL" id="BLWD01000001">
    <property type="protein sequence ID" value="GFN08465.1"/>
    <property type="molecule type" value="Genomic_DNA"/>
</dbReference>
<comment type="caution">
    <text evidence="2">The sequence shown here is derived from an EMBL/GenBank/DDBJ whole genome shotgun (WGS) entry which is preliminary data.</text>
</comment>
<dbReference type="AlphaFoldDB" id="A0A7J0D3B8"/>